<dbReference type="PROSITE" id="PS51063">
    <property type="entry name" value="HTH_CRP_2"/>
    <property type="match status" value="1"/>
</dbReference>
<dbReference type="InterPro" id="IPR014710">
    <property type="entry name" value="RmlC-like_jellyroll"/>
</dbReference>
<dbReference type="InterPro" id="IPR036390">
    <property type="entry name" value="WH_DNA-bd_sf"/>
</dbReference>
<dbReference type="InterPro" id="IPR000700">
    <property type="entry name" value="PAS-assoc_C"/>
</dbReference>
<dbReference type="EMBL" id="RSCL01000001">
    <property type="protein sequence ID" value="RUT10297.1"/>
    <property type="molecule type" value="Genomic_DNA"/>
</dbReference>
<dbReference type="CDD" id="cd00130">
    <property type="entry name" value="PAS"/>
    <property type="match status" value="1"/>
</dbReference>
<dbReference type="Gene3D" id="2.60.120.10">
    <property type="entry name" value="Jelly Rolls"/>
    <property type="match status" value="1"/>
</dbReference>
<feature type="coiled-coil region" evidence="4">
    <location>
        <begin position="51"/>
        <end position="89"/>
    </location>
</feature>
<keyword evidence="3" id="KW-0804">Transcription</keyword>
<dbReference type="SMART" id="SM00419">
    <property type="entry name" value="HTH_CRP"/>
    <property type="match status" value="1"/>
</dbReference>
<dbReference type="InterPro" id="IPR001610">
    <property type="entry name" value="PAC"/>
</dbReference>
<dbReference type="GO" id="GO:0006355">
    <property type="term" value="P:regulation of DNA-templated transcription"/>
    <property type="evidence" value="ECO:0007669"/>
    <property type="project" value="InterPro"/>
</dbReference>
<dbReference type="SMART" id="SM00086">
    <property type="entry name" value="PAC"/>
    <property type="match status" value="1"/>
</dbReference>
<dbReference type="PROSITE" id="PS50112">
    <property type="entry name" value="PAS"/>
    <property type="match status" value="1"/>
</dbReference>
<dbReference type="CDD" id="cd00092">
    <property type="entry name" value="HTH_CRP"/>
    <property type="match status" value="1"/>
</dbReference>
<dbReference type="AlphaFoldDB" id="A0A3S1CVZ6"/>
<reference evidence="8" key="2">
    <citation type="journal article" date="2019" name="Genome Biol. Evol.">
        <title>Day and night: Metabolic profiles and evolutionary relationships of six axenic non-marine cyanobacteria.</title>
        <authorList>
            <person name="Will S.E."/>
            <person name="Henke P."/>
            <person name="Boedeker C."/>
            <person name="Huang S."/>
            <person name="Brinkmann H."/>
            <person name="Rohde M."/>
            <person name="Jarek M."/>
            <person name="Friedl T."/>
            <person name="Seufert S."/>
            <person name="Schumacher M."/>
            <person name="Overmann J."/>
            <person name="Neumann-Schaal M."/>
            <person name="Petersen J."/>
        </authorList>
    </citation>
    <scope>NUCLEOTIDE SEQUENCE [LARGE SCALE GENOMIC DNA]</scope>
    <source>
        <strain evidence="8">PCC 7102</strain>
    </source>
</reference>
<dbReference type="Pfam" id="PF13545">
    <property type="entry name" value="HTH_Crp_2"/>
    <property type="match status" value="1"/>
</dbReference>
<dbReference type="PROSITE" id="PS50113">
    <property type="entry name" value="PAC"/>
    <property type="match status" value="1"/>
</dbReference>
<feature type="domain" description="PAC" evidence="6">
    <location>
        <begin position="153"/>
        <end position="207"/>
    </location>
</feature>
<dbReference type="SMART" id="SM00091">
    <property type="entry name" value="PAS"/>
    <property type="match status" value="1"/>
</dbReference>
<dbReference type="OrthoDB" id="503761at2"/>
<keyword evidence="9" id="KW-1185">Reference proteome</keyword>
<dbReference type="GO" id="GO:0003677">
    <property type="term" value="F:DNA binding"/>
    <property type="evidence" value="ECO:0007669"/>
    <property type="project" value="UniProtKB-KW"/>
</dbReference>
<dbReference type="SUPFAM" id="SSF55785">
    <property type="entry name" value="PYP-like sensor domain (PAS domain)"/>
    <property type="match status" value="1"/>
</dbReference>
<dbReference type="InterPro" id="IPR000014">
    <property type="entry name" value="PAS"/>
</dbReference>
<name>A0A3S1CVZ6_9CYAN</name>
<evidence type="ECO:0000313" key="8">
    <source>
        <dbReference type="EMBL" id="RUT10297.1"/>
    </source>
</evidence>
<dbReference type="InterPro" id="IPR035965">
    <property type="entry name" value="PAS-like_dom_sf"/>
</dbReference>
<keyword evidence="1" id="KW-0805">Transcription regulation</keyword>
<evidence type="ECO:0000256" key="4">
    <source>
        <dbReference type="SAM" id="Coils"/>
    </source>
</evidence>
<keyword evidence="4" id="KW-0175">Coiled coil</keyword>
<dbReference type="Pfam" id="PF00989">
    <property type="entry name" value="PAS"/>
    <property type="match status" value="1"/>
</dbReference>
<comment type="caution">
    <text evidence="8">The sequence shown here is derived from an EMBL/GenBank/DDBJ whole genome shotgun (WGS) entry which is preliminary data.</text>
</comment>
<dbReference type="InterPro" id="IPR012318">
    <property type="entry name" value="HTH_CRP"/>
</dbReference>
<proteinExistence type="predicted"/>
<reference evidence="8" key="1">
    <citation type="submission" date="2018-12" db="EMBL/GenBank/DDBJ databases">
        <authorList>
            <person name="Will S."/>
            <person name="Neumann-Schaal M."/>
            <person name="Henke P."/>
        </authorList>
    </citation>
    <scope>NUCLEOTIDE SEQUENCE</scope>
    <source>
        <strain evidence="8">PCC 7102</strain>
    </source>
</reference>
<evidence type="ECO:0008006" key="10">
    <source>
        <dbReference type="Google" id="ProtNLM"/>
    </source>
</evidence>
<dbReference type="Proteomes" id="UP000271624">
    <property type="component" value="Unassembled WGS sequence"/>
</dbReference>
<evidence type="ECO:0000256" key="1">
    <source>
        <dbReference type="ARBA" id="ARBA00023015"/>
    </source>
</evidence>
<dbReference type="Gene3D" id="3.30.450.20">
    <property type="entry name" value="PAS domain"/>
    <property type="match status" value="1"/>
</dbReference>
<evidence type="ECO:0000259" key="5">
    <source>
        <dbReference type="PROSITE" id="PS50112"/>
    </source>
</evidence>
<dbReference type="SUPFAM" id="SSF46785">
    <property type="entry name" value="Winged helix' DNA-binding domain"/>
    <property type="match status" value="1"/>
</dbReference>
<keyword evidence="2" id="KW-0238">DNA-binding</keyword>
<feature type="domain" description="PAS" evidence="5">
    <location>
        <begin position="82"/>
        <end position="152"/>
    </location>
</feature>
<dbReference type="InterPro" id="IPR013767">
    <property type="entry name" value="PAS_fold"/>
</dbReference>
<dbReference type="InterPro" id="IPR018490">
    <property type="entry name" value="cNMP-bd_dom_sf"/>
</dbReference>
<dbReference type="Gene3D" id="1.10.10.10">
    <property type="entry name" value="Winged helix-like DNA-binding domain superfamily/Winged helix DNA-binding domain"/>
    <property type="match status" value="1"/>
</dbReference>
<evidence type="ECO:0000259" key="6">
    <source>
        <dbReference type="PROSITE" id="PS50113"/>
    </source>
</evidence>
<evidence type="ECO:0000256" key="3">
    <source>
        <dbReference type="ARBA" id="ARBA00023163"/>
    </source>
</evidence>
<dbReference type="NCBIfam" id="TIGR00229">
    <property type="entry name" value="sensory_box"/>
    <property type="match status" value="1"/>
</dbReference>
<protein>
    <recommendedName>
        <fullName evidence="10">Transcriptional regulator</fullName>
    </recommendedName>
</protein>
<feature type="domain" description="HTH crp-type" evidence="7">
    <location>
        <begin position="324"/>
        <end position="398"/>
    </location>
</feature>
<organism evidence="8 9">
    <name type="scientific">Dulcicalothrix desertica PCC 7102</name>
    <dbReference type="NCBI Taxonomy" id="232991"/>
    <lineage>
        <taxon>Bacteria</taxon>
        <taxon>Bacillati</taxon>
        <taxon>Cyanobacteriota</taxon>
        <taxon>Cyanophyceae</taxon>
        <taxon>Nostocales</taxon>
        <taxon>Calotrichaceae</taxon>
        <taxon>Dulcicalothrix</taxon>
    </lineage>
</organism>
<evidence type="ECO:0000259" key="7">
    <source>
        <dbReference type="PROSITE" id="PS51063"/>
    </source>
</evidence>
<evidence type="ECO:0000313" key="9">
    <source>
        <dbReference type="Proteomes" id="UP000271624"/>
    </source>
</evidence>
<dbReference type="InterPro" id="IPR036388">
    <property type="entry name" value="WH-like_DNA-bd_sf"/>
</dbReference>
<dbReference type="SUPFAM" id="SSF51206">
    <property type="entry name" value="cAMP-binding domain-like"/>
    <property type="match status" value="1"/>
</dbReference>
<gene>
    <name evidence="8" type="ORF">DSM106972_007920</name>
</gene>
<accession>A0A3S1CVZ6</accession>
<sequence>MENKMDINQVDIEKFVYRTERMYQRWSDLLHGSVSLSPSKAEVLPQALMELGSASQTLQVATEELRQQNEELTETRNLLEIERQRYKDLFDFAPDGYLVTDLNGKIQEANRACSQLFDIPQQNLTGKLIINFVTLDDRHKLRCQIAKLSKMQKVGEIIICCQKKDGGFFHAALTATSVCNHQGKVTGLRWLIRDITEQQRVKSTQQSCDLDLSKNRPLHKYCRREAVPLGNDIIWYVNSGLVKLSSLCEAGTEILLGLIGEGMVFGASLTSQQIYQVTAISDVELVPVMQTEIAASPGLSHVILPKIKQRLQQTEYFLAIAGRLKVEDRLWNLLEYLKQDFGQYTPMGTRINIRFTHEELASACCTTRVTITRLVQCFQQKGLISFDNRRHIIIHDAV</sequence>
<evidence type="ECO:0000256" key="2">
    <source>
        <dbReference type="ARBA" id="ARBA00023125"/>
    </source>
</evidence>